<reference evidence="5 6" key="1">
    <citation type="submission" date="2020-04" db="EMBL/GenBank/DDBJ databases">
        <title>Pseudomonas crami sp. nov., a novel proteolytic bacterial species isolated from cream.</title>
        <authorList>
            <person name="Hofmann K."/>
            <person name="Woller A."/>
            <person name="Huptas C."/>
            <person name="Wenning M."/>
            <person name="Scherer S."/>
            <person name="Doll E.V."/>
        </authorList>
    </citation>
    <scope>NUCLEOTIDE SEQUENCE [LARGE SCALE GENOMIC DNA]</scope>
    <source>
        <strain evidence="3 6">WS 5096</strain>
        <strain evidence="4 5">WS 5106</strain>
    </source>
</reference>
<evidence type="ECO:0000313" key="6">
    <source>
        <dbReference type="Proteomes" id="UP000534677"/>
    </source>
</evidence>
<evidence type="ECO:0000256" key="1">
    <source>
        <dbReference type="SAM" id="Phobius"/>
    </source>
</evidence>
<dbReference type="PANTHER" id="PTHR19353:SF19">
    <property type="entry name" value="DELTA(5) FATTY ACID DESATURASE C-RELATED"/>
    <property type="match status" value="1"/>
</dbReference>
<dbReference type="InterPro" id="IPR012171">
    <property type="entry name" value="Fatty_acid_desaturase"/>
</dbReference>
<dbReference type="GO" id="GO:0008610">
    <property type="term" value="P:lipid biosynthetic process"/>
    <property type="evidence" value="ECO:0007669"/>
    <property type="project" value="UniProtKB-ARBA"/>
</dbReference>
<dbReference type="Proteomes" id="UP000534677">
    <property type="component" value="Unassembled WGS sequence"/>
</dbReference>
<dbReference type="CDD" id="cd03511">
    <property type="entry name" value="Rhizopine-oxygenase-like"/>
    <property type="match status" value="1"/>
</dbReference>
<keyword evidence="1" id="KW-0812">Transmembrane</keyword>
<keyword evidence="6" id="KW-1185">Reference proteome</keyword>
<name>A0A7X1AR39_9PSED</name>
<keyword evidence="1" id="KW-0472">Membrane</keyword>
<dbReference type="EMBL" id="JAAXCY010000010">
    <property type="protein sequence ID" value="MBC2409181.1"/>
    <property type="molecule type" value="Genomic_DNA"/>
</dbReference>
<evidence type="ECO:0000313" key="5">
    <source>
        <dbReference type="Proteomes" id="UP000520513"/>
    </source>
</evidence>
<sequence length="373" mass="42932">MPEHTAHTARRDYSLTGPEAARAAEKGLVSASWYQSPISRKRMKELMQRRDGPALRDTAIWFAALFATGFGGYWFWGSWACVPFFIAYGVLYGTASNPRWHETGHGTAFKTRWMNDVLYQVASFMCIFEPHVWRWSHARHHTDTIVVGRDPEIVEPRPPSFLMMFLSLFNLPLAWKTFSGVARHAIGKMSAQEADFIPESEWPKVFRAARIWVGIYAVVIGTALYLHSWLPLMLVGLPSLYGAWLGYLFGLTQHVGLAEDVLDHRSNCRTIYMNRVLRFIYMDMNYHLEHHMYPMVPYHALAQLHEEIRNDCPPPYANLFEAYKEILPTVWRQRSDPTYFVQRPTPVVSELARAGGRSSPNEATAFFQTHLDS</sequence>
<gene>
    <name evidence="3" type="ORF">HF209_30225</name>
    <name evidence="4" type="ORF">HF257_24485</name>
</gene>
<dbReference type="AlphaFoldDB" id="A0A7X1AR39"/>
<dbReference type="InterPro" id="IPR039393">
    <property type="entry name" value="Rhizopine-oxygenase-like"/>
</dbReference>
<protein>
    <submittedName>
        <fullName evidence="4">Fatty acid desaturase family protein</fullName>
    </submittedName>
</protein>
<dbReference type="GO" id="GO:0016717">
    <property type="term" value="F:oxidoreductase activity, acting on paired donors, with oxidation of a pair of donors resulting in the reduction of molecular oxygen to two molecules of water"/>
    <property type="evidence" value="ECO:0007669"/>
    <property type="project" value="TreeGrafter"/>
</dbReference>
<dbReference type="EMBL" id="JAAXCZ010000025">
    <property type="protein sequence ID" value="MBC2385233.1"/>
    <property type="molecule type" value="Genomic_DNA"/>
</dbReference>
<keyword evidence="1" id="KW-1133">Transmembrane helix</keyword>
<accession>A0A7X1AR39</accession>
<proteinExistence type="predicted"/>
<evidence type="ECO:0000313" key="3">
    <source>
        <dbReference type="EMBL" id="MBC2385233.1"/>
    </source>
</evidence>
<evidence type="ECO:0000259" key="2">
    <source>
        <dbReference type="Pfam" id="PF00487"/>
    </source>
</evidence>
<dbReference type="Pfam" id="PF00487">
    <property type="entry name" value="FA_desaturase"/>
    <property type="match status" value="1"/>
</dbReference>
<feature type="domain" description="Fatty acid desaturase" evidence="2">
    <location>
        <begin position="78"/>
        <end position="320"/>
    </location>
</feature>
<dbReference type="PANTHER" id="PTHR19353">
    <property type="entry name" value="FATTY ACID DESATURASE 2"/>
    <property type="match status" value="1"/>
</dbReference>
<feature type="transmembrane region" description="Helical" evidence="1">
    <location>
        <begin position="208"/>
        <end position="226"/>
    </location>
</feature>
<dbReference type="Proteomes" id="UP000520513">
    <property type="component" value="Unassembled WGS sequence"/>
</dbReference>
<feature type="transmembrane region" description="Helical" evidence="1">
    <location>
        <begin position="160"/>
        <end position="178"/>
    </location>
</feature>
<dbReference type="RefSeq" id="WP_185710688.1">
    <property type="nucleotide sequence ID" value="NZ_JAAXCY010000010.1"/>
</dbReference>
<dbReference type="InterPro" id="IPR005804">
    <property type="entry name" value="FA_desaturase_dom"/>
</dbReference>
<dbReference type="GO" id="GO:0016020">
    <property type="term" value="C:membrane"/>
    <property type="evidence" value="ECO:0007669"/>
    <property type="project" value="TreeGrafter"/>
</dbReference>
<feature type="transmembrane region" description="Helical" evidence="1">
    <location>
        <begin position="58"/>
        <end position="76"/>
    </location>
</feature>
<comment type="caution">
    <text evidence="4">The sequence shown here is derived from an EMBL/GenBank/DDBJ whole genome shotgun (WGS) entry which is preliminary data.</text>
</comment>
<organism evidence="4 5">
    <name type="scientific">Pseudomonas cremoris</name>
    <dbReference type="NCBI Taxonomy" id="2724178"/>
    <lineage>
        <taxon>Bacteria</taxon>
        <taxon>Pseudomonadati</taxon>
        <taxon>Pseudomonadota</taxon>
        <taxon>Gammaproteobacteria</taxon>
        <taxon>Pseudomonadales</taxon>
        <taxon>Pseudomonadaceae</taxon>
        <taxon>Pseudomonas</taxon>
    </lineage>
</organism>
<evidence type="ECO:0000313" key="4">
    <source>
        <dbReference type="EMBL" id="MBC2409181.1"/>
    </source>
</evidence>